<dbReference type="EMBL" id="MU154565">
    <property type="protein sequence ID" value="KAF9495119.1"/>
    <property type="molecule type" value="Genomic_DNA"/>
</dbReference>
<feature type="region of interest" description="Disordered" evidence="2">
    <location>
        <begin position="246"/>
        <end position="267"/>
    </location>
</feature>
<dbReference type="AlphaFoldDB" id="A0A9P5ZZI4"/>
<gene>
    <name evidence="3" type="ORF">BDN71DRAFT_1431240</name>
</gene>
<evidence type="ECO:0000313" key="3">
    <source>
        <dbReference type="EMBL" id="KAF9495119.1"/>
    </source>
</evidence>
<name>A0A9P5ZZI4_PLEER</name>
<reference evidence="3" key="1">
    <citation type="submission" date="2020-11" db="EMBL/GenBank/DDBJ databases">
        <authorList>
            <consortium name="DOE Joint Genome Institute"/>
            <person name="Ahrendt S."/>
            <person name="Riley R."/>
            <person name="Andreopoulos W."/>
            <person name="Labutti K."/>
            <person name="Pangilinan J."/>
            <person name="Ruiz-Duenas F.J."/>
            <person name="Barrasa J.M."/>
            <person name="Sanchez-Garcia M."/>
            <person name="Camarero S."/>
            <person name="Miyauchi S."/>
            <person name="Serrano A."/>
            <person name="Linde D."/>
            <person name="Babiker R."/>
            <person name="Drula E."/>
            <person name="Ayuso-Fernandez I."/>
            <person name="Pacheco R."/>
            <person name="Padilla G."/>
            <person name="Ferreira P."/>
            <person name="Barriuso J."/>
            <person name="Kellner H."/>
            <person name="Castanera R."/>
            <person name="Alfaro M."/>
            <person name="Ramirez L."/>
            <person name="Pisabarro A.G."/>
            <person name="Kuo A."/>
            <person name="Tritt A."/>
            <person name="Lipzen A."/>
            <person name="He G."/>
            <person name="Yan M."/>
            <person name="Ng V."/>
            <person name="Cullen D."/>
            <person name="Martin F."/>
            <person name="Rosso M.-N."/>
            <person name="Henrissat B."/>
            <person name="Hibbett D."/>
            <person name="Martinez A.T."/>
            <person name="Grigoriev I.V."/>
        </authorList>
    </citation>
    <scope>NUCLEOTIDE SEQUENCE</scope>
    <source>
        <strain evidence="3">ATCC 90797</strain>
    </source>
</reference>
<keyword evidence="1" id="KW-0175">Coiled coil</keyword>
<organism evidence="3 4">
    <name type="scientific">Pleurotus eryngii</name>
    <name type="common">Boletus of the steppes</name>
    <dbReference type="NCBI Taxonomy" id="5323"/>
    <lineage>
        <taxon>Eukaryota</taxon>
        <taxon>Fungi</taxon>
        <taxon>Dikarya</taxon>
        <taxon>Basidiomycota</taxon>
        <taxon>Agaricomycotina</taxon>
        <taxon>Agaricomycetes</taxon>
        <taxon>Agaricomycetidae</taxon>
        <taxon>Agaricales</taxon>
        <taxon>Pleurotineae</taxon>
        <taxon>Pleurotaceae</taxon>
        <taxon>Pleurotus</taxon>
    </lineage>
</organism>
<evidence type="ECO:0000256" key="2">
    <source>
        <dbReference type="SAM" id="MobiDB-lite"/>
    </source>
</evidence>
<accession>A0A9P5ZZI4</accession>
<evidence type="ECO:0000256" key="1">
    <source>
        <dbReference type="SAM" id="Coils"/>
    </source>
</evidence>
<proteinExistence type="predicted"/>
<dbReference type="InterPro" id="IPR046521">
    <property type="entry name" value="DUF6698"/>
</dbReference>
<dbReference type="OrthoDB" id="2662502at2759"/>
<dbReference type="Proteomes" id="UP000807025">
    <property type="component" value="Unassembled WGS sequence"/>
</dbReference>
<comment type="caution">
    <text evidence="3">The sequence shown here is derived from an EMBL/GenBank/DDBJ whole genome shotgun (WGS) entry which is preliminary data.</text>
</comment>
<feature type="coiled-coil region" evidence="1">
    <location>
        <begin position="28"/>
        <end position="55"/>
    </location>
</feature>
<keyword evidence="4" id="KW-1185">Reference proteome</keyword>
<evidence type="ECO:0000313" key="4">
    <source>
        <dbReference type="Proteomes" id="UP000807025"/>
    </source>
</evidence>
<dbReference type="Pfam" id="PF20414">
    <property type="entry name" value="DUF6698"/>
    <property type="match status" value="1"/>
</dbReference>
<sequence length="355" mass="40080">MPSDDGDPQSHDKVHRTGFSTPEDLSEAAVLKHSYAELQKEYEALKARSSKEKKKRLVKALGRNVEYECQTHQAHSGTLTDDSDDNDKLKRRTFSYMSKNEAALADLGHRFPTQLEAGAKSSCGNDINSLKRMAGDILNQQSPSQHLNPDSRKGQGLQVFRPLLLLAPLTFVSTGHGRNTHRVHTKLYNMELDINSSFFIRFLYCNKDGDLEEAEKGFLYSDWIVRGLHYVFTSSSSAKALNIDHSHSDMENQDPQPRASKRPKKKATKQTVAQLIGMTEVSPCAIAYIAVLLLANRLQLIRLFCVSVFYNAIVDYFKIPKPNTPKYTHTHKILSWYTKNHGICEVITSIIVKLN</sequence>
<feature type="region of interest" description="Disordered" evidence="2">
    <location>
        <begin position="1"/>
        <end position="25"/>
    </location>
</feature>
<protein>
    <submittedName>
        <fullName evidence="3">Uncharacterized protein</fullName>
    </submittedName>
</protein>